<protein>
    <recommendedName>
        <fullName evidence="3">Phage protein, HK97 gp10 family</fullName>
    </recommendedName>
</protein>
<sequence length="154" mass="16901">MGTFIKMNLDKATYQATADINKYDESTREGIKRVIAEGVQSTYETAVRLAPYGTTGKLKTGIKKEVRGSYGVVRSTSPHSHLVEFGTGPRIVGPVKRVALKLPRFDPTMGWAGFVKGDIYNGKMPKAPFMKPAAEENKPKIEAAMQEVLKGESH</sequence>
<dbReference type="AlphaFoldDB" id="A0A927WMV3"/>
<proteinExistence type="predicted"/>
<dbReference type="EMBL" id="SVBY01000008">
    <property type="protein sequence ID" value="MBE6091948.1"/>
    <property type="molecule type" value="Genomic_DNA"/>
</dbReference>
<evidence type="ECO:0000313" key="1">
    <source>
        <dbReference type="EMBL" id="MBE6091948.1"/>
    </source>
</evidence>
<dbReference type="Pfam" id="PF04883">
    <property type="entry name" value="HK97-gp10_like"/>
    <property type="match status" value="1"/>
</dbReference>
<dbReference type="NCBIfam" id="TIGR01725">
    <property type="entry name" value="phge_HK97_gp10"/>
    <property type="match status" value="1"/>
</dbReference>
<organism evidence="1 2">
    <name type="scientific">Selenomonas ruminantium</name>
    <dbReference type="NCBI Taxonomy" id="971"/>
    <lineage>
        <taxon>Bacteria</taxon>
        <taxon>Bacillati</taxon>
        <taxon>Bacillota</taxon>
        <taxon>Negativicutes</taxon>
        <taxon>Selenomonadales</taxon>
        <taxon>Selenomonadaceae</taxon>
        <taxon>Selenomonas</taxon>
    </lineage>
</organism>
<evidence type="ECO:0008006" key="3">
    <source>
        <dbReference type="Google" id="ProtNLM"/>
    </source>
</evidence>
<name>A0A927WMV3_SELRU</name>
<reference evidence="1" key="1">
    <citation type="submission" date="2019-04" db="EMBL/GenBank/DDBJ databases">
        <title>Evolution of Biomass-Degrading Anaerobic Consortia Revealed by Metagenomics.</title>
        <authorList>
            <person name="Peng X."/>
        </authorList>
    </citation>
    <scope>NUCLEOTIDE SEQUENCE</scope>
    <source>
        <strain evidence="1">SIG240</strain>
    </source>
</reference>
<evidence type="ECO:0000313" key="2">
    <source>
        <dbReference type="Proteomes" id="UP000761380"/>
    </source>
</evidence>
<accession>A0A927WMV3</accession>
<dbReference type="InterPro" id="IPR010064">
    <property type="entry name" value="HK97-gp10_tail"/>
</dbReference>
<comment type="caution">
    <text evidence="1">The sequence shown here is derived from an EMBL/GenBank/DDBJ whole genome shotgun (WGS) entry which is preliminary data.</text>
</comment>
<dbReference type="Proteomes" id="UP000761380">
    <property type="component" value="Unassembled WGS sequence"/>
</dbReference>
<gene>
    <name evidence="1" type="ORF">E7201_02035</name>
</gene>